<name>A0AAD7NIU0_9AGAR</name>
<evidence type="ECO:0000313" key="1">
    <source>
        <dbReference type="EMBL" id="KAJ7763826.1"/>
    </source>
</evidence>
<reference evidence="1" key="1">
    <citation type="submission" date="2023-03" db="EMBL/GenBank/DDBJ databases">
        <title>Massive genome expansion in bonnet fungi (Mycena s.s.) driven by repeated elements and novel gene families across ecological guilds.</title>
        <authorList>
            <consortium name="Lawrence Berkeley National Laboratory"/>
            <person name="Harder C.B."/>
            <person name="Miyauchi S."/>
            <person name="Viragh M."/>
            <person name="Kuo A."/>
            <person name="Thoen E."/>
            <person name="Andreopoulos B."/>
            <person name="Lu D."/>
            <person name="Skrede I."/>
            <person name="Drula E."/>
            <person name="Henrissat B."/>
            <person name="Morin E."/>
            <person name="Kohler A."/>
            <person name="Barry K."/>
            <person name="LaButti K."/>
            <person name="Morin E."/>
            <person name="Salamov A."/>
            <person name="Lipzen A."/>
            <person name="Mereny Z."/>
            <person name="Hegedus B."/>
            <person name="Baldrian P."/>
            <person name="Stursova M."/>
            <person name="Weitz H."/>
            <person name="Taylor A."/>
            <person name="Grigoriev I.V."/>
            <person name="Nagy L.G."/>
            <person name="Martin F."/>
            <person name="Kauserud H."/>
        </authorList>
    </citation>
    <scope>NUCLEOTIDE SEQUENCE</scope>
    <source>
        <strain evidence="1">CBHHK182m</strain>
    </source>
</reference>
<dbReference type="Proteomes" id="UP001215598">
    <property type="component" value="Unassembled WGS sequence"/>
</dbReference>
<dbReference type="AlphaFoldDB" id="A0AAD7NIU0"/>
<organism evidence="1 2">
    <name type="scientific">Mycena metata</name>
    <dbReference type="NCBI Taxonomy" id="1033252"/>
    <lineage>
        <taxon>Eukaryota</taxon>
        <taxon>Fungi</taxon>
        <taxon>Dikarya</taxon>
        <taxon>Basidiomycota</taxon>
        <taxon>Agaricomycotina</taxon>
        <taxon>Agaricomycetes</taxon>
        <taxon>Agaricomycetidae</taxon>
        <taxon>Agaricales</taxon>
        <taxon>Marasmiineae</taxon>
        <taxon>Mycenaceae</taxon>
        <taxon>Mycena</taxon>
    </lineage>
</organism>
<protein>
    <submittedName>
        <fullName evidence="1">Uncharacterized protein</fullName>
    </submittedName>
</protein>
<accession>A0AAD7NIU0</accession>
<feature type="non-terminal residue" evidence="1">
    <location>
        <position position="81"/>
    </location>
</feature>
<comment type="caution">
    <text evidence="1">The sequence shown here is derived from an EMBL/GenBank/DDBJ whole genome shotgun (WGS) entry which is preliminary data.</text>
</comment>
<dbReference type="EMBL" id="JARKIB010000029">
    <property type="protein sequence ID" value="KAJ7763826.1"/>
    <property type="molecule type" value="Genomic_DNA"/>
</dbReference>
<keyword evidence="2" id="KW-1185">Reference proteome</keyword>
<gene>
    <name evidence="1" type="ORF">B0H16DRAFT_1527276</name>
</gene>
<evidence type="ECO:0000313" key="2">
    <source>
        <dbReference type="Proteomes" id="UP001215598"/>
    </source>
</evidence>
<proteinExistence type="predicted"/>
<sequence>FTPSARPALIHSFVTMSTDAVSAVMDERSSDKVFLTLENRRSTEMLYGTYTISRATRLICLKVPWLFWFERQNYARQESSN</sequence>